<dbReference type="EMBL" id="JAGGLI010000021">
    <property type="protein sequence ID" value="MBP2028087.1"/>
    <property type="molecule type" value="Genomic_DNA"/>
</dbReference>
<comment type="caution">
    <text evidence="7">The sequence shown here is derived from an EMBL/GenBank/DDBJ whole genome shotgun (WGS) entry which is preliminary data.</text>
</comment>
<dbReference type="Gene3D" id="3.30.70.1490">
    <property type="entry name" value="Cysteine protease Prp"/>
    <property type="match status" value="1"/>
</dbReference>
<sequence>MINVLIKYKNNSIKSILVNGHANYADHGEDIVCAAVSAITQTTLLGLLDFLKDEITYEVSDGNLFFEIPEDLSEEDSIKVNVLTKTLLIGLKNIKNNYNNYLYIKKEEV</sequence>
<organism evidence="7 8">
    <name type="scientific">Acetoanaerobium pronyense</name>
    <dbReference type="NCBI Taxonomy" id="1482736"/>
    <lineage>
        <taxon>Bacteria</taxon>
        <taxon>Bacillati</taxon>
        <taxon>Bacillota</taxon>
        <taxon>Clostridia</taxon>
        <taxon>Peptostreptococcales</taxon>
        <taxon>Filifactoraceae</taxon>
        <taxon>Acetoanaerobium</taxon>
    </lineage>
</organism>
<dbReference type="CDD" id="cd16332">
    <property type="entry name" value="Prp-like"/>
    <property type="match status" value="1"/>
</dbReference>
<evidence type="ECO:0000256" key="3">
    <source>
        <dbReference type="ARBA" id="ARBA00022801"/>
    </source>
</evidence>
<dbReference type="InterPro" id="IPR007422">
    <property type="entry name" value="Peptidase_Prp"/>
</dbReference>
<dbReference type="SUPFAM" id="SSF118010">
    <property type="entry name" value="TM1457-like"/>
    <property type="match status" value="1"/>
</dbReference>
<evidence type="ECO:0000313" key="8">
    <source>
        <dbReference type="Proteomes" id="UP001314903"/>
    </source>
</evidence>
<protein>
    <recommendedName>
        <fullName evidence="6">Ribosomal processing cysteine protease Prp</fullName>
    </recommendedName>
</protein>
<evidence type="ECO:0000256" key="6">
    <source>
        <dbReference type="ARBA" id="ARBA00044538"/>
    </source>
</evidence>
<dbReference type="PANTHER" id="PTHR39178">
    <property type="entry name" value="HYPOTHETICAL RIBOSOME-ASSOCIATED PROTEIN"/>
    <property type="match status" value="1"/>
</dbReference>
<dbReference type="RefSeq" id="WP_209661144.1">
    <property type="nucleotide sequence ID" value="NZ_JAGGLI010000021.1"/>
</dbReference>
<dbReference type="PANTHER" id="PTHR39178:SF1">
    <property type="entry name" value="RIBOSOMAL-PROCESSING CYSTEINE PROTEASE PRP"/>
    <property type="match status" value="1"/>
</dbReference>
<dbReference type="Pfam" id="PF04327">
    <property type="entry name" value="Peptidase_Prp"/>
    <property type="match status" value="1"/>
</dbReference>
<dbReference type="InterPro" id="IPR036764">
    <property type="entry name" value="Peptidase_Prp_sf"/>
</dbReference>
<evidence type="ECO:0000256" key="1">
    <source>
        <dbReference type="ARBA" id="ARBA00022517"/>
    </source>
</evidence>
<evidence type="ECO:0000256" key="4">
    <source>
        <dbReference type="ARBA" id="ARBA00022807"/>
    </source>
</evidence>
<keyword evidence="1" id="KW-0690">Ribosome biogenesis</keyword>
<keyword evidence="8" id="KW-1185">Reference proteome</keyword>
<proteinExistence type="inferred from homology"/>
<gene>
    <name evidence="7" type="ORF">J2Z35_001886</name>
</gene>
<keyword evidence="4" id="KW-0788">Thiol protease</keyword>
<name>A0ABS4KJY0_9FIRM</name>
<evidence type="ECO:0000313" key="7">
    <source>
        <dbReference type="EMBL" id="MBP2028087.1"/>
    </source>
</evidence>
<keyword evidence="3" id="KW-0378">Hydrolase</keyword>
<dbReference type="Proteomes" id="UP001314903">
    <property type="component" value="Unassembled WGS sequence"/>
</dbReference>
<evidence type="ECO:0000256" key="2">
    <source>
        <dbReference type="ARBA" id="ARBA00022670"/>
    </source>
</evidence>
<reference evidence="7 8" key="1">
    <citation type="submission" date="2021-03" db="EMBL/GenBank/DDBJ databases">
        <title>Genomic Encyclopedia of Type Strains, Phase IV (KMG-IV): sequencing the most valuable type-strain genomes for metagenomic binning, comparative biology and taxonomic classification.</title>
        <authorList>
            <person name="Goeker M."/>
        </authorList>
    </citation>
    <scope>NUCLEOTIDE SEQUENCE [LARGE SCALE GENOMIC DNA]</scope>
    <source>
        <strain evidence="7 8">DSM 27512</strain>
    </source>
</reference>
<evidence type="ECO:0000256" key="5">
    <source>
        <dbReference type="ARBA" id="ARBA00044503"/>
    </source>
</evidence>
<comment type="similarity">
    <text evidence="5">Belongs to the Prp family.</text>
</comment>
<accession>A0ABS4KJY0</accession>
<keyword evidence="2" id="KW-0645">Protease</keyword>